<dbReference type="GO" id="GO:0032259">
    <property type="term" value="P:methylation"/>
    <property type="evidence" value="ECO:0007669"/>
    <property type="project" value="UniProtKB-KW"/>
</dbReference>
<keyword evidence="3" id="KW-1185">Reference proteome</keyword>
<dbReference type="GeneID" id="93310551"/>
<dbReference type="Gene3D" id="3.40.50.150">
    <property type="entry name" value="Vaccinia Virus protein VP39"/>
    <property type="match status" value="1"/>
</dbReference>
<protein>
    <submittedName>
        <fullName evidence="2">Putative methyltransferase</fullName>
    </submittedName>
</protein>
<dbReference type="SUPFAM" id="SSF53335">
    <property type="entry name" value="S-adenosyl-L-methionine-dependent methyltransferases"/>
    <property type="match status" value="1"/>
</dbReference>
<dbReference type="RefSeq" id="WP_015704466.1">
    <property type="nucleotide sequence ID" value="NC_015663.1"/>
</dbReference>
<dbReference type="eggNOG" id="COG2226">
    <property type="taxonomic scope" value="Bacteria"/>
</dbReference>
<dbReference type="AlphaFoldDB" id="A0A0H3FP43"/>
<reference evidence="2 3" key="1">
    <citation type="journal article" date="2012" name="J. Bacteriol.">
        <title>Complete genome sequence of Enterobacter aerogenes KCTC 2190.</title>
        <authorList>
            <person name="Shin S.H."/>
            <person name="Kim S."/>
            <person name="Kim J.Y."/>
            <person name="Lee S."/>
            <person name="Um Y."/>
            <person name="Oh M.K."/>
            <person name="Kim Y.R."/>
            <person name="Lee J."/>
            <person name="Yang K.S."/>
        </authorList>
    </citation>
    <scope>NUCLEOTIDE SEQUENCE [LARGE SCALE GENOMIC DNA]</scope>
    <source>
        <strain evidence="2 3">KCTC 2190</strain>
    </source>
</reference>
<dbReference type="InterPro" id="IPR029063">
    <property type="entry name" value="SAM-dependent_MTases_sf"/>
</dbReference>
<dbReference type="InterPro" id="IPR013216">
    <property type="entry name" value="Methyltransf_11"/>
</dbReference>
<dbReference type="Proteomes" id="UP000008881">
    <property type="component" value="Chromosome"/>
</dbReference>
<keyword evidence="2" id="KW-0489">Methyltransferase</keyword>
<keyword evidence="2" id="KW-0808">Transferase</keyword>
<dbReference type="HOGENOM" id="CLU_075049_1_0_6"/>
<dbReference type="OrthoDB" id="6191410at2"/>
<evidence type="ECO:0000313" key="3">
    <source>
        <dbReference type="Proteomes" id="UP000008881"/>
    </source>
</evidence>
<evidence type="ECO:0000313" key="2">
    <source>
        <dbReference type="EMBL" id="AEG97282.1"/>
    </source>
</evidence>
<dbReference type="Pfam" id="PF08241">
    <property type="entry name" value="Methyltransf_11"/>
    <property type="match status" value="1"/>
</dbReference>
<name>A0A0H3FP43_KLEAK</name>
<organism evidence="2 3">
    <name type="scientific">Klebsiella aerogenes (strain ATCC 13048 / DSM 30053 / CCUG 1429 / JCM 1235 / KCTC 2190 / NBRC 13534 / NCIMB 10102 / NCTC 10006 / CDC 819-56)</name>
    <name type="common">Enterobacter aerogenes</name>
    <dbReference type="NCBI Taxonomy" id="1028307"/>
    <lineage>
        <taxon>Bacteria</taxon>
        <taxon>Pseudomonadati</taxon>
        <taxon>Pseudomonadota</taxon>
        <taxon>Gammaproteobacteria</taxon>
        <taxon>Enterobacterales</taxon>
        <taxon>Enterobacteriaceae</taxon>
        <taxon>Klebsiella/Raoultella group</taxon>
        <taxon>Klebsiella</taxon>
    </lineage>
</organism>
<sequence length="240" mass="27094">MKPARIPHTITAPEHWSSMPWGEYYRESLERHMKPWLAKLYGFHLLKIGNLSAEINTEACAISHQVNVSLGGSPIQVKADPLSLPFAAKSVDACLLAHTLPWCSDPHRLLREADRVLIDDGWMILTAFNPLSLIGLRKVTPVLRKTIPYNSRMFTMTRQLDWLALLNFEVLHYGRYQVLPWSKQGGKMLSTHLPALGCLQMIVARKRTIPLTLNPMKSGKAKTQLRPAVGATRQWRDGGN</sequence>
<gene>
    <name evidence="2" type="ordered locus">EAE_11840</name>
</gene>
<feature type="domain" description="Methyltransferase type 11" evidence="1">
    <location>
        <begin position="72"/>
        <end position="125"/>
    </location>
</feature>
<dbReference type="CDD" id="cd02440">
    <property type="entry name" value="AdoMet_MTases"/>
    <property type="match status" value="1"/>
</dbReference>
<dbReference type="PATRIC" id="fig|1028307.3.peg.2364"/>
<evidence type="ECO:0000259" key="1">
    <source>
        <dbReference type="Pfam" id="PF08241"/>
    </source>
</evidence>
<dbReference type="GO" id="GO:0008757">
    <property type="term" value="F:S-adenosylmethionine-dependent methyltransferase activity"/>
    <property type="evidence" value="ECO:0007669"/>
    <property type="project" value="InterPro"/>
</dbReference>
<dbReference type="KEGG" id="eae:EAE_11840"/>
<accession>A0A0H3FP43</accession>
<proteinExistence type="predicted"/>
<dbReference type="EMBL" id="CP002824">
    <property type="protein sequence ID" value="AEG97282.1"/>
    <property type="molecule type" value="Genomic_DNA"/>
</dbReference>